<evidence type="ECO:0000313" key="4">
    <source>
        <dbReference type="EMBL" id="MCM1989069.1"/>
    </source>
</evidence>
<dbReference type="GO" id="GO:0003677">
    <property type="term" value="F:DNA binding"/>
    <property type="evidence" value="ECO:0007669"/>
    <property type="project" value="UniProtKB-KW"/>
</dbReference>
<dbReference type="Gene3D" id="2.40.50.1020">
    <property type="entry name" value="LytTr DNA-binding domain"/>
    <property type="match status" value="1"/>
</dbReference>
<feature type="region of interest" description="Disordered" evidence="1">
    <location>
        <begin position="249"/>
        <end position="283"/>
    </location>
</feature>
<dbReference type="PANTHER" id="PTHR43038:SF3">
    <property type="entry name" value="ABC TRANSPORTER G FAMILY MEMBER 20 ISOFORM X1"/>
    <property type="match status" value="1"/>
</dbReference>
<reference evidence="4" key="2">
    <citation type="submission" date="2021-04" db="EMBL/GenBank/DDBJ databases">
        <authorList>
            <person name="Dong X."/>
        </authorList>
    </citation>
    <scope>NUCLEOTIDE SEQUENCE</scope>
    <source>
        <strain evidence="4">ZWT</strain>
    </source>
</reference>
<dbReference type="SUPFAM" id="SSF52540">
    <property type="entry name" value="P-loop containing nucleoside triphosphate hydrolases"/>
    <property type="match status" value="1"/>
</dbReference>
<name>A0A9J6NZM7_9CLOT</name>
<keyword evidence="5" id="KW-1185">Reference proteome</keyword>
<feature type="domain" description="ABC transporter" evidence="2">
    <location>
        <begin position="4"/>
        <end position="228"/>
    </location>
</feature>
<dbReference type="SMART" id="SM00850">
    <property type="entry name" value="LytTR"/>
    <property type="match status" value="1"/>
</dbReference>
<gene>
    <name evidence="4" type="ORF">KDK92_04895</name>
</gene>
<feature type="domain" description="HTH LytTR-type" evidence="3">
    <location>
        <begin position="299"/>
        <end position="405"/>
    </location>
</feature>
<dbReference type="GO" id="GO:0016887">
    <property type="term" value="F:ATP hydrolysis activity"/>
    <property type="evidence" value="ECO:0007669"/>
    <property type="project" value="InterPro"/>
</dbReference>
<comment type="caution">
    <text evidence="4">The sequence shown here is derived from an EMBL/GenBank/DDBJ whole genome shotgun (WGS) entry which is preliminary data.</text>
</comment>
<dbReference type="EMBL" id="JAGSOJ010000001">
    <property type="protein sequence ID" value="MCM1989069.1"/>
    <property type="molecule type" value="Genomic_DNA"/>
</dbReference>
<evidence type="ECO:0000256" key="1">
    <source>
        <dbReference type="SAM" id="MobiDB-lite"/>
    </source>
</evidence>
<dbReference type="InterPro" id="IPR007492">
    <property type="entry name" value="LytTR_DNA-bd_dom"/>
</dbReference>
<dbReference type="GO" id="GO:0005524">
    <property type="term" value="F:ATP binding"/>
    <property type="evidence" value="ECO:0007669"/>
    <property type="project" value="InterPro"/>
</dbReference>
<proteinExistence type="predicted"/>
<dbReference type="PROSITE" id="PS50930">
    <property type="entry name" value="HTH_LYTTR"/>
    <property type="match status" value="1"/>
</dbReference>
<dbReference type="Pfam" id="PF00005">
    <property type="entry name" value="ABC_tran"/>
    <property type="match status" value="1"/>
</dbReference>
<feature type="region of interest" description="Disordered" evidence="1">
    <location>
        <begin position="211"/>
        <end position="233"/>
    </location>
</feature>
<organism evidence="4 5">
    <name type="scientific">Oceanirhabdus seepicola</name>
    <dbReference type="NCBI Taxonomy" id="2828781"/>
    <lineage>
        <taxon>Bacteria</taxon>
        <taxon>Bacillati</taxon>
        <taxon>Bacillota</taxon>
        <taxon>Clostridia</taxon>
        <taxon>Eubacteriales</taxon>
        <taxon>Clostridiaceae</taxon>
        <taxon>Oceanirhabdus</taxon>
    </lineage>
</organism>
<protein>
    <submittedName>
        <fullName evidence="4">LytTR family transcriptional regulator DNA-binding domain-containing protein</fullName>
    </submittedName>
</protein>
<dbReference type="PROSITE" id="PS50893">
    <property type="entry name" value="ABC_TRANSPORTER_2"/>
    <property type="match status" value="1"/>
</dbReference>
<evidence type="ECO:0000313" key="5">
    <source>
        <dbReference type="Proteomes" id="UP001056429"/>
    </source>
</evidence>
<dbReference type="PANTHER" id="PTHR43038">
    <property type="entry name" value="ATP-BINDING CASSETTE, SUB-FAMILY H, MEMBER 1"/>
    <property type="match status" value="1"/>
</dbReference>
<evidence type="ECO:0000259" key="2">
    <source>
        <dbReference type="PROSITE" id="PS50893"/>
    </source>
</evidence>
<keyword evidence="4" id="KW-0238">DNA-binding</keyword>
<evidence type="ECO:0000259" key="3">
    <source>
        <dbReference type="PROSITE" id="PS50930"/>
    </source>
</evidence>
<sequence>MNLLDIKNLTINNGNLKLFNDVNFSIDRNEIKSIKCSSDISSELINLILNITSFSIGEIKLLETSNYNLTKKLLSEIGLYTINDGLYMRLTPYQYLSYFKKLYNSEIDIDQMLNHYGLHKHRSTKINKLSSSQQRRLSIMRVFLHTPDFAIIQNPFDNVDLESRILIKKIILDANTNGTGILILSNDIDNCFLTTESVYIYEEGKILPVSFPEENTDDNISDEETEKPPMNSVNTTIVSKDSVVSSVDTSFTESNDSSSKKSNQESAKYTVSIEDDEKNVTSSKNDDINMNISLKFNKVPAKVDDKIILFNPTDIIYCESRDRAAVLHTVEGEFQCSLTLAQLEQKLKAFGFFRCHRSYIVNLQNIKELIAWSKNSYSLILNDKTKSEIPLSKGRIEELKTILGI</sequence>
<feature type="compositionally biased region" description="Acidic residues" evidence="1">
    <location>
        <begin position="214"/>
        <end position="225"/>
    </location>
</feature>
<accession>A0A9J6NZM7</accession>
<dbReference type="RefSeq" id="WP_250857939.1">
    <property type="nucleotide sequence ID" value="NZ_JAGSOJ010000001.1"/>
</dbReference>
<reference evidence="4" key="1">
    <citation type="journal article" date="2021" name="mSystems">
        <title>Bacteria and Archaea Synergistically Convert Glycine Betaine to Biogenic Methane in the Formosa Cold Seep of the South China Sea.</title>
        <authorList>
            <person name="Li L."/>
            <person name="Zhang W."/>
            <person name="Zhang S."/>
            <person name="Song L."/>
            <person name="Sun Q."/>
            <person name="Zhang H."/>
            <person name="Xiang H."/>
            <person name="Dong X."/>
        </authorList>
    </citation>
    <scope>NUCLEOTIDE SEQUENCE</scope>
    <source>
        <strain evidence="4">ZWT</strain>
    </source>
</reference>
<dbReference type="InterPro" id="IPR003439">
    <property type="entry name" value="ABC_transporter-like_ATP-bd"/>
</dbReference>
<dbReference type="InterPro" id="IPR027417">
    <property type="entry name" value="P-loop_NTPase"/>
</dbReference>
<dbReference type="Pfam" id="PF04397">
    <property type="entry name" value="LytTR"/>
    <property type="match status" value="1"/>
</dbReference>
<dbReference type="AlphaFoldDB" id="A0A9J6NZM7"/>
<dbReference type="Gene3D" id="3.40.50.300">
    <property type="entry name" value="P-loop containing nucleotide triphosphate hydrolases"/>
    <property type="match status" value="1"/>
</dbReference>
<dbReference type="Proteomes" id="UP001056429">
    <property type="component" value="Unassembled WGS sequence"/>
</dbReference>